<evidence type="ECO:0000313" key="1">
    <source>
        <dbReference type="EMBL" id="TDH67207.1"/>
    </source>
</evidence>
<gene>
    <name evidence="1" type="ORF">CCR75_006626</name>
</gene>
<keyword evidence="2" id="KW-1185">Reference proteome</keyword>
<dbReference type="GeneID" id="94350365"/>
<name>A0A976FI71_BRELC</name>
<proteinExistence type="predicted"/>
<evidence type="ECO:0000313" key="2">
    <source>
        <dbReference type="Proteomes" id="UP000294530"/>
    </source>
</evidence>
<dbReference type="AlphaFoldDB" id="A0A976FI71"/>
<accession>A0A976FI71</accession>
<dbReference type="Proteomes" id="UP000294530">
    <property type="component" value="Unassembled WGS sequence"/>
</dbReference>
<reference evidence="1 2" key="1">
    <citation type="journal article" date="2021" name="Genome Biol.">
        <title>AFLAP: assembly-free linkage analysis pipeline using k-mers from genome sequencing data.</title>
        <authorList>
            <person name="Fletcher K."/>
            <person name="Zhang L."/>
            <person name="Gil J."/>
            <person name="Han R."/>
            <person name="Cavanaugh K."/>
            <person name="Michelmore R."/>
        </authorList>
    </citation>
    <scope>NUCLEOTIDE SEQUENCE [LARGE SCALE GENOMIC DNA]</scope>
    <source>
        <strain evidence="1 2">SF5</strain>
    </source>
</reference>
<dbReference type="EMBL" id="SHOA02000006">
    <property type="protein sequence ID" value="TDH67207.1"/>
    <property type="molecule type" value="Genomic_DNA"/>
</dbReference>
<sequence>MAELVETTRTWDHMIPKCVAAIEAILRGIRNESMAKRARVSVLGNSKFKSTRKHSGRNFQSGQGTNWAVDQTVTCITRLHGKEFARDATTADHNLRRNGSRLKGAVILRSRRVFFKTNLRHLLQYQQHEH</sequence>
<organism evidence="1 2">
    <name type="scientific">Bremia lactucae</name>
    <name type="common">Lettuce downy mildew</name>
    <dbReference type="NCBI Taxonomy" id="4779"/>
    <lineage>
        <taxon>Eukaryota</taxon>
        <taxon>Sar</taxon>
        <taxon>Stramenopiles</taxon>
        <taxon>Oomycota</taxon>
        <taxon>Peronosporomycetes</taxon>
        <taxon>Peronosporales</taxon>
        <taxon>Peronosporaceae</taxon>
        <taxon>Bremia</taxon>
    </lineage>
</organism>
<dbReference type="RefSeq" id="XP_067816706.1">
    <property type="nucleotide sequence ID" value="XM_067964694.1"/>
</dbReference>
<protein>
    <submittedName>
        <fullName evidence="1">Uncharacterized protein</fullName>
    </submittedName>
</protein>
<dbReference type="KEGG" id="blac:94350365"/>
<comment type="caution">
    <text evidence="1">The sequence shown here is derived from an EMBL/GenBank/DDBJ whole genome shotgun (WGS) entry which is preliminary data.</text>
</comment>